<dbReference type="Proteomes" id="UP000076154">
    <property type="component" value="Unassembled WGS sequence"/>
</dbReference>
<dbReference type="EMBL" id="LUEZ02000010">
    <property type="protein sequence ID" value="RDB28596.1"/>
    <property type="molecule type" value="Genomic_DNA"/>
</dbReference>
<keyword evidence="5" id="KW-0690">Ribosome biogenesis</keyword>
<proteinExistence type="inferred from homology"/>
<keyword evidence="8" id="KW-1185">Reference proteome</keyword>
<dbReference type="InterPro" id="IPR016024">
    <property type="entry name" value="ARM-type_fold"/>
</dbReference>
<dbReference type="GO" id="GO:0005634">
    <property type="term" value="C:nucleus"/>
    <property type="evidence" value="ECO:0007669"/>
    <property type="project" value="UniProtKB-SubCell"/>
</dbReference>
<accession>A0A369KCC7</accession>
<name>A0A369KCC7_HYPMA</name>
<comment type="function">
    <text evidence="1 5">Component of the RIX1 complex required for processing of ITS2 sequences from 35S pre-rRNA.</text>
</comment>
<evidence type="ECO:0000256" key="3">
    <source>
        <dbReference type="ARBA" id="ARBA00006427"/>
    </source>
</evidence>
<protein>
    <recommendedName>
        <fullName evidence="5">Pre-rRNA-processing protein</fullName>
    </recommendedName>
</protein>
<comment type="caution">
    <text evidence="7">The sequence shown here is derived from an EMBL/GenBank/DDBJ whole genome shotgun (WGS) entry which is preliminary data.</text>
</comment>
<evidence type="ECO:0000256" key="4">
    <source>
        <dbReference type="ARBA" id="ARBA00023242"/>
    </source>
</evidence>
<dbReference type="GO" id="GO:0120330">
    <property type="term" value="C:rixosome complex"/>
    <property type="evidence" value="ECO:0007669"/>
    <property type="project" value="UniProtKB-UniRule"/>
</dbReference>
<dbReference type="PANTHER" id="PTHR16056:SF2">
    <property type="entry name" value="TESTIS-EXPRESSED PROTEIN 10"/>
    <property type="match status" value="1"/>
</dbReference>
<evidence type="ECO:0000256" key="1">
    <source>
        <dbReference type="ARBA" id="ARBA00002355"/>
    </source>
</evidence>
<dbReference type="PANTHER" id="PTHR16056">
    <property type="entry name" value="REGULATOR OF MICROTUBULE DYNAMICS PROTEIN"/>
    <property type="match status" value="1"/>
</dbReference>
<dbReference type="InParanoid" id="A0A369KCC7"/>
<comment type="subcellular location">
    <subcellularLocation>
        <location evidence="2 5">Nucleus</location>
    </subcellularLocation>
</comment>
<evidence type="ECO:0000259" key="6">
    <source>
        <dbReference type="Pfam" id="PF12333"/>
    </source>
</evidence>
<evidence type="ECO:0000313" key="8">
    <source>
        <dbReference type="Proteomes" id="UP000076154"/>
    </source>
</evidence>
<feature type="domain" description="Pre-rRNA-processing protein Ipi1 N-terminal" evidence="6">
    <location>
        <begin position="139"/>
        <end position="244"/>
    </location>
</feature>
<gene>
    <name evidence="7" type="primary">TEX10</name>
    <name evidence="7" type="ORF">Hypma_015447</name>
</gene>
<dbReference type="STRING" id="39966.A0A369KCC7"/>
<dbReference type="Pfam" id="PF12333">
    <property type="entry name" value="Ipi1_N"/>
    <property type="match status" value="1"/>
</dbReference>
<sequence length="741" mass="81671">MPKSAKKRRDKAADFSKAKLKLGKGKQLASNAIDTSFKARSIALPTQSIAQEKDITVPSTKRRLTFEDLIAHTKHYNATTRKDAILGLRELLDAHWALLDSSLAALINACVRMIGDEDASVRKALLTFFSWLLPRIPQEDLVPHSPLLLLFTTSAQTHIFPEIRIDAIRFLNLFLECIPQAVIAGWDEGTDGHGARILEGYLGILNAGTKFGETDGPLKATSTASVVLMPASKLVVLQSLSTFLQSALSSFAGPSSMSSQLSVDPSSSVDTWYLASSFAKLEGYYAFEELLQPGAQSSSQRRTWVEEVDPEDGGDDFPYFPSTPELLLFGNQWSLHDLADVANAIGTSDCNNSDGANASFVTHLARTLHSTLIATFLDCAPAVFSPSSSPSETEAQLILAVARIARSLYGVILQAPTPIKSNYTSTPEDLGAILNYMTPYFPFKLSGSRDIKLEQAFQDLNLIFCELSSLLVLTTHEESSRLTRRGRIRQKSRALLHPTHSNNTLSIQTLRVNEYILQLLRGEPVSSSQLGKPLTPAAYSALLPAIWALLNDATLDHREVSNAMLLAILEHSVKTSSKSALKKPTLEFISRLLLLDTEPLYQGSLRFGRDVREDQKLEEWVTHLPQPLWEFGSNNLPASEIILRFLLRILQRKSGLVHATKTVASLRSKLIPYFSITHAVRGQLLGPYSKLPVSSPLRRLALDLVVTLLQTGHDDSLCAAVDLAVANTNEQCYWTHVRRHV</sequence>
<dbReference type="InterPro" id="IPR024679">
    <property type="entry name" value="Ipi1_N"/>
</dbReference>
<dbReference type="InterPro" id="IPR011989">
    <property type="entry name" value="ARM-like"/>
</dbReference>
<comment type="subunit">
    <text evidence="5">Component of the RIX1 complex.</text>
</comment>
<dbReference type="GO" id="GO:0006364">
    <property type="term" value="P:rRNA processing"/>
    <property type="evidence" value="ECO:0007669"/>
    <property type="project" value="UniProtKB-UniRule"/>
</dbReference>
<dbReference type="AlphaFoldDB" id="A0A369KCC7"/>
<keyword evidence="4 5" id="KW-0539">Nucleus</keyword>
<organism evidence="7 8">
    <name type="scientific">Hypsizygus marmoreus</name>
    <name type="common">White beech mushroom</name>
    <name type="synonym">Agaricus marmoreus</name>
    <dbReference type="NCBI Taxonomy" id="39966"/>
    <lineage>
        <taxon>Eukaryota</taxon>
        <taxon>Fungi</taxon>
        <taxon>Dikarya</taxon>
        <taxon>Basidiomycota</taxon>
        <taxon>Agaricomycotina</taxon>
        <taxon>Agaricomycetes</taxon>
        <taxon>Agaricomycetidae</taxon>
        <taxon>Agaricales</taxon>
        <taxon>Tricholomatineae</taxon>
        <taxon>Lyophyllaceae</taxon>
        <taxon>Hypsizygus</taxon>
    </lineage>
</organism>
<evidence type="ECO:0000256" key="2">
    <source>
        <dbReference type="ARBA" id="ARBA00004123"/>
    </source>
</evidence>
<dbReference type="Gene3D" id="1.25.10.10">
    <property type="entry name" value="Leucine-rich Repeat Variant"/>
    <property type="match status" value="1"/>
</dbReference>
<dbReference type="SUPFAM" id="SSF48371">
    <property type="entry name" value="ARM repeat"/>
    <property type="match status" value="1"/>
</dbReference>
<keyword evidence="5" id="KW-0698">rRNA processing</keyword>
<reference evidence="7" key="1">
    <citation type="submission" date="2018-04" db="EMBL/GenBank/DDBJ databases">
        <title>Whole genome sequencing of Hypsizygus marmoreus.</title>
        <authorList>
            <person name="Choi I.-G."/>
            <person name="Min B."/>
            <person name="Kim J.-G."/>
            <person name="Kim S."/>
            <person name="Oh Y.-L."/>
            <person name="Kong W.-S."/>
            <person name="Park H."/>
            <person name="Jeong J."/>
            <person name="Song E.-S."/>
        </authorList>
    </citation>
    <scope>NUCLEOTIDE SEQUENCE [LARGE SCALE GENOMIC DNA]</scope>
    <source>
        <strain evidence="7">51987-8</strain>
    </source>
</reference>
<evidence type="ECO:0000313" key="7">
    <source>
        <dbReference type="EMBL" id="RDB28596.1"/>
    </source>
</evidence>
<dbReference type="OrthoDB" id="361362at2759"/>
<comment type="similarity">
    <text evidence="3 5">Belongs to the IPI1/TEX10 family.</text>
</comment>
<evidence type="ECO:0000256" key="5">
    <source>
        <dbReference type="RuleBase" id="RU368021"/>
    </source>
</evidence>